<keyword evidence="2 4" id="KW-0560">Oxidoreductase</keyword>
<dbReference type="SUPFAM" id="SSF52283">
    <property type="entry name" value="Formate/glycerate dehydrogenase catalytic domain-like"/>
    <property type="match status" value="1"/>
</dbReference>
<evidence type="ECO:0000313" key="7">
    <source>
        <dbReference type="EMBL" id="MPR31871.1"/>
    </source>
</evidence>
<evidence type="ECO:0000256" key="1">
    <source>
        <dbReference type="ARBA" id="ARBA00005854"/>
    </source>
</evidence>
<organism evidence="7 8">
    <name type="scientific">Salmonirosea aquatica</name>
    <dbReference type="NCBI Taxonomy" id="2654236"/>
    <lineage>
        <taxon>Bacteria</taxon>
        <taxon>Pseudomonadati</taxon>
        <taxon>Bacteroidota</taxon>
        <taxon>Cytophagia</taxon>
        <taxon>Cytophagales</taxon>
        <taxon>Spirosomataceae</taxon>
        <taxon>Salmonirosea</taxon>
    </lineage>
</organism>
<dbReference type="GO" id="GO:0008720">
    <property type="term" value="F:D-lactate dehydrogenase (NAD+) activity"/>
    <property type="evidence" value="ECO:0007669"/>
    <property type="project" value="TreeGrafter"/>
</dbReference>
<evidence type="ECO:0000259" key="5">
    <source>
        <dbReference type="Pfam" id="PF00389"/>
    </source>
</evidence>
<reference evidence="7 8" key="1">
    <citation type="submission" date="2019-10" db="EMBL/GenBank/DDBJ databases">
        <title>Draft Genome Sequence of Cytophagaceae sp. SJW1-29.</title>
        <authorList>
            <person name="Choi A."/>
        </authorList>
    </citation>
    <scope>NUCLEOTIDE SEQUENCE [LARGE SCALE GENOMIC DNA]</scope>
    <source>
        <strain evidence="7 8">SJW1-29</strain>
    </source>
</reference>
<dbReference type="InterPro" id="IPR036291">
    <property type="entry name" value="NAD(P)-bd_dom_sf"/>
</dbReference>
<dbReference type="PANTHER" id="PTHR43026">
    <property type="entry name" value="2-HYDROXYACID DEHYDROGENASE HOMOLOG 1-RELATED"/>
    <property type="match status" value="1"/>
</dbReference>
<evidence type="ECO:0000313" key="8">
    <source>
        <dbReference type="Proteomes" id="UP000479293"/>
    </source>
</evidence>
<dbReference type="InterPro" id="IPR029752">
    <property type="entry name" value="D-isomer_DH_CS1"/>
</dbReference>
<dbReference type="RefSeq" id="WP_152755919.1">
    <property type="nucleotide sequence ID" value="NZ_WHLY01000001.1"/>
</dbReference>
<dbReference type="PROSITE" id="PS00670">
    <property type="entry name" value="D_2_HYDROXYACID_DH_2"/>
    <property type="match status" value="1"/>
</dbReference>
<dbReference type="InterPro" id="IPR029753">
    <property type="entry name" value="D-isomer_DH_CS"/>
</dbReference>
<gene>
    <name evidence="7" type="ORF">GBK04_00530</name>
</gene>
<evidence type="ECO:0000256" key="2">
    <source>
        <dbReference type="ARBA" id="ARBA00023002"/>
    </source>
</evidence>
<dbReference type="InterPro" id="IPR058205">
    <property type="entry name" value="D-LDH-like"/>
</dbReference>
<evidence type="ECO:0000256" key="3">
    <source>
        <dbReference type="ARBA" id="ARBA00023027"/>
    </source>
</evidence>
<dbReference type="SUPFAM" id="SSF51735">
    <property type="entry name" value="NAD(P)-binding Rossmann-fold domains"/>
    <property type="match status" value="1"/>
</dbReference>
<dbReference type="EMBL" id="WHLY01000001">
    <property type="protein sequence ID" value="MPR31871.1"/>
    <property type="molecule type" value="Genomic_DNA"/>
</dbReference>
<dbReference type="PROSITE" id="PS00065">
    <property type="entry name" value="D_2_HYDROXYACID_DH_1"/>
    <property type="match status" value="1"/>
</dbReference>
<dbReference type="PANTHER" id="PTHR43026:SF1">
    <property type="entry name" value="2-HYDROXYACID DEHYDROGENASE HOMOLOG 1-RELATED"/>
    <property type="match status" value="1"/>
</dbReference>
<feature type="domain" description="D-isomer specific 2-hydroxyacid dehydrogenase catalytic" evidence="5">
    <location>
        <begin position="20"/>
        <end position="314"/>
    </location>
</feature>
<comment type="caution">
    <text evidence="7">The sequence shown here is derived from an EMBL/GenBank/DDBJ whole genome shotgun (WGS) entry which is preliminary data.</text>
</comment>
<feature type="domain" description="D-isomer specific 2-hydroxyacid dehydrogenase NAD-binding" evidence="6">
    <location>
        <begin position="108"/>
        <end position="295"/>
    </location>
</feature>
<proteinExistence type="inferred from homology"/>
<protein>
    <submittedName>
        <fullName evidence="7">2-hydroxyacid dehydrogenase</fullName>
    </submittedName>
</protein>
<dbReference type="Pfam" id="PF00389">
    <property type="entry name" value="2-Hacid_dh"/>
    <property type="match status" value="1"/>
</dbReference>
<accession>A0A7C9FMN2</accession>
<dbReference type="InterPro" id="IPR006140">
    <property type="entry name" value="D-isomer_DH_NAD-bd"/>
</dbReference>
<name>A0A7C9FMN2_9BACT</name>
<dbReference type="InterPro" id="IPR006139">
    <property type="entry name" value="D-isomer_2_OHA_DH_cat_dom"/>
</dbReference>
<sequence>MKIAFFSTQAFEKEQFAVFLGRHETTFFSERLEVSTVFLAQGHDAVCGFANDDLSRPVLEGLMAQGTSIVGMRCIGLDNVDQVAMNMLGMTLLHVPGYSPYSVAEQAVTMLLGLVRHLPEAQQRVRTGNFTIDGLSGFDLHGRTVGVIGLGRIGKAFSNIMRGFGCKVIAYDVRPDQRIPVTEVRYVTFNELLRTSDIISLHCPLNQNTEYIINEDTLAAVKPDAVLINTGRGRLVDTLAVLDALDQKLLAGYGADVYENEKDYFHYDFSDKDVADELLNRLRRHAKVILTPHQGFLTEDTLQQIARGLLNQFTYYDSQRKLAFSKASMC</sequence>
<dbReference type="Proteomes" id="UP000479293">
    <property type="component" value="Unassembled WGS sequence"/>
</dbReference>
<dbReference type="AlphaFoldDB" id="A0A7C9FMN2"/>
<evidence type="ECO:0000259" key="6">
    <source>
        <dbReference type="Pfam" id="PF02826"/>
    </source>
</evidence>
<dbReference type="CDD" id="cd12183">
    <property type="entry name" value="LDH_like_2"/>
    <property type="match status" value="1"/>
</dbReference>
<dbReference type="PROSITE" id="PS00671">
    <property type="entry name" value="D_2_HYDROXYACID_DH_3"/>
    <property type="match status" value="1"/>
</dbReference>
<dbReference type="Pfam" id="PF02826">
    <property type="entry name" value="2-Hacid_dh_C"/>
    <property type="match status" value="1"/>
</dbReference>
<evidence type="ECO:0000256" key="4">
    <source>
        <dbReference type="RuleBase" id="RU003719"/>
    </source>
</evidence>
<keyword evidence="8" id="KW-1185">Reference proteome</keyword>
<dbReference type="GO" id="GO:0051287">
    <property type="term" value="F:NAD binding"/>
    <property type="evidence" value="ECO:0007669"/>
    <property type="project" value="InterPro"/>
</dbReference>
<comment type="similarity">
    <text evidence="1 4">Belongs to the D-isomer specific 2-hydroxyacid dehydrogenase family.</text>
</comment>
<dbReference type="Gene3D" id="3.40.50.720">
    <property type="entry name" value="NAD(P)-binding Rossmann-like Domain"/>
    <property type="match status" value="2"/>
</dbReference>
<keyword evidence="3" id="KW-0520">NAD</keyword>